<evidence type="ECO:0000256" key="1">
    <source>
        <dbReference type="SAM" id="MobiDB-lite"/>
    </source>
</evidence>
<dbReference type="PANTHER" id="PTHR47481:SF22">
    <property type="entry name" value="RETROTRANSPOSON GAG DOMAIN-CONTAINING PROTEIN"/>
    <property type="match status" value="1"/>
</dbReference>
<proteinExistence type="predicted"/>
<organism evidence="2">
    <name type="scientific">Populus alba</name>
    <name type="common">White poplar</name>
    <dbReference type="NCBI Taxonomy" id="43335"/>
    <lineage>
        <taxon>Eukaryota</taxon>
        <taxon>Viridiplantae</taxon>
        <taxon>Streptophyta</taxon>
        <taxon>Embryophyta</taxon>
        <taxon>Tracheophyta</taxon>
        <taxon>Spermatophyta</taxon>
        <taxon>Magnoliopsida</taxon>
        <taxon>eudicotyledons</taxon>
        <taxon>Gunneridae</taxon>
        <taxon>Pentapetalae</taxon>
        <taxon>rosids</taxon>
        <taxon>fabids</taxon>
        <taxon>Malpighiales</taxon>
        <taxon>Salicaceae</taxon>
        <taxon>Saliceae</taxon>
        <taxon>Populus</taxon>
    </lineage>
</organism>
<sequence>MKGELQTLSKGSYSLEDYLHKAKSLALSLRGAGKPMDDDDLIVCILRGLGSEFDPIVAAFNARDMFPSLEGVISKLRDFEIRIQNVKTISSSVAFYTNRNRSHTKPHGNFNMRDHPEGKGGGKRKVVARSGARGFEQKINYFRSPV</sequence>
<gene>
    <name evidence="2" type="ORF">D5086_0000216800</name>
</gene>
<name>A0A4U5PLB7_POPAL</name>
<dbReference type="PANTHER" id="PTHR47481">
    <property type="match status" value="1"/>
</dbReference>
<reference evidence="2" key="1">
    <citation type="submission" date="2018-10" db="EMBL/GenBank/DDBJ databases">
        <title>Population genomic analysis revealed the cold adaptation of white poplar.</title>
        <authorList>
            <person name="Liu Y.-J."/>
        </authorList>
    </citation>
    <scope>NUCLEOTIDE SEQUENCE [LARGE SCALE GENOMIC DNA]</scope>
    <source>
        <strain evidence="2">PAL-ZL1</strain>
    </source>
</reference>
<protein>
    <submittedName>
        <fullName evidence="2">Uncharacterized protein</fullName>
    </submittedName>
</protein>
<dbReference type="AlphaFoldDB" id="A0A4U5PLB7"/>
<feature type="region of interest" description="Disordered" evidence="1">
    <location>
        <begin position="103"/>
        <end position="123"/>
    </location>
</feature>
<evidence type="ECO:0000313" key="2">
    <source>
        <dbReference type="EMBL" id="TKR97061.1"/>
    </source>
</evidence>
<dbReference type="Pfam" id="PF14223">
    <property type="entry name" value="Retrotran_gag_2"/>
    <property type="match status" value="1"/>
</dbReference>
<accession>A0A4U5PLB7</accession>
<comment type="caution">
    <text evidence="2">The sequence shown here is derived from an EMBL/GenBank/DDBJ whole genome shotgun (WGS) entry which is preliminary data.</text>
</comment>
<dbReference type="EMBL" id="RCHU01000740">
    <property type="protein sequence ID" value="TKR97061.1"/>
    <property type="molecule type" value="Genomic_DNA"/>
</dbReference>